<reference evidence="1" key="1">
    <citation type="submission" date="2020-06" db="EMBL/GenBank/DDBJ databases">
        <title>Whole Genome Sequence of Bradyrhizobium sp. Strain 1S1.</title>
        <authorList>
            <person name="Bromfield E.S.P."/>
            <person name="Cloutier S."/>
        </authorList>
    </citation>
    <scope>NUCLEOTIDE SEQUENCE [LARGE SCALE GENOMIC DNA]</scope>
    <source>
        <strain evidence="1">1S1</strain>
    </source>
</reference>
<protein>
    <submittedName>
        <fullName evidence="1">Uncharacterized protein</fullName>
    </submittedName>
</protein>
<dbReference type="RefSeq" id="WP_166205748.1">
    <property type="nucleotide sequence ID" value="NZ_CP088285.1"/>
</dbReference>
<dbReference type="EMBL" id="JAAOLE020000001">
    <property type="protein sequence ID" value="NVI46426.1"/>
    <property type="molecule type" value="Genomic_DNA"/>
</dbReference>
<organism evidence="1">
    <name type="scientific">Bradyrhizobium septentrionale</name>
    <dbReference type="NCBI Taxonomy" id="1404411"/>
    <lineage>
        <taxon>Bacteria</taxon>
        <taxon>Pseudomonadati</taxon>
        <taxon>Pseudomonadota</taxon>
        <taxon>Alphaproteobacteria</taxon>
        <taxon>Hyphomicrobiales</taxon>
        <taxon>Nitrobacteraceae</taxon>
        <taxon>Bradyrhizobium</taxon>
    </lineage>
</organism>
<sequence length="141" mass="15794">MPKSNCKHFPNADDHCLVCETEQRAAMRSSVYNDERSTFALHAVTAFRDVCPGSRNEDGSPLIEEAVGDLIANLMHLCVKHGVDPLKQIKNGVCHFAVETIEPDGVSHEAQFNYTVYARPYASGESWQLFDWRNPPASRET</sequence>
<proteinExistence type="predicted"/>
<dbReference type="AlphaFoldDB" id="A0A973W2Y9"/>
<accession>A0A973W2Y9</accession>
<comment type="caution">
    <text evidence="1">The sequence shown here is derived from an EMBL/GenBank/DDBJ whole genome shotgun (WGS) entry which is preliminary data.</text>
</comment>
<gene>
    <name evidence="1" type="ORF">HAP48_026395</name>
</gene>
<evidence type="ECO:0000313" key="1">
    <source>
        <dbReference type="EMBL" id="NVI46426.1"/>
    </source>
</evidence>
<name>A0A973W2Y9_9BRAD</name>